<keyword evidence="5" id="KW-0663">Pyridoxal phosphate</keyword>
<protein>
    <submittedName>
        <fullName evidence="10">Cysteine desulfurase family protein</fullName>
    </submittedName>
</protein>
<dbReference type="InterPro" id="IPR000192">
    <property type="entry name" value="Aminotrans_V_dom"/>
</dbReference>
<name>A0AAJ6AKM4_9MICC</name>
<accession>A0AAJ6AKM4</accession>
<dbReference type="InterPro" id="IPR015422">
    <property type="entry name" value="PyrdxlP-dep_Trfase_small"/>
</dbReference>
<dbReference type="GO" id="GO:0046872">
    <property type="term" value="F:metal ion binding"/>
    <property type="evidence" value="ECO:0007669"/>
    <property type="project" value="UniProtKB-KW"/>
</dbReference>
<proteinExistence type="inferred from homology"/>
<dbReference type="InterPro" id="IPR015421">
    <property type="entry name" value="PyrdxlP-dep_Trfase_major"/>
</dbReference>
<dbReference type="Gene3D" id="3.90.1150.10">
    <property type="entry name" value="Aspartate Aminotransferase, domain 1"/>
    <property type="match status" value="1"/>
</dbReference>
<comment type="catalytic activity">
    <reaction evidence="8">
        <text>(sulfur carrier)-H + L-cysteine = (sulfur carrier)-SH + L-alanine</text>
        <dbReference type="Rhea" id="RHEA:43892"/>
        <dbReference type="Rhea" id="RHEA-COMP:14737"/>
        <dbReference type="Rhea" id="RHEA-COMP:14739"/>
        <dbReference type="ChEBI" id="CHEBI:29917"/>
        <dbReference type="ChEBI" id="CHEBI:35235"/>
        <dbReference type="ChEBI" id="CHEBI:57972"/>
        <dbReference type="ChEBI" id="CHEBI:64428"/>
        <dbReference type="EC" id="2.8.1.7"/>
    </reaction>
</comment>
<evidence type="ECO:0000313" key="10">
    <source>
        <dbReference type="EMBL" id="WGH92633.1"/>
    </source>
</evidence>
<dbReference type="SUPFAM" id="SSF53383">
    <property type="entry name" value="PLP-dependent transferases"/>
    <property type="match status" value="1"/>
</dbReference>
<dbReference type="Pfam" id="PF00266">
    <property type="entry name" value="Aminotran_5"/>
    <property type="match status" value="1"/>
</dbReference>
<reference evidence="10 11" key="1">
    <citation type="submission" date="2023-03" db="EMBL/GenBank/DDBJ databases">
        <title>Complete genome sequences of several Auritidibacter ignavus strains isolated from ear infections.</title>
        <authorList>
            <person name="Baehr T."/>
            <person name="Baumhoegger A.M."/>
        </authorList>
    </citation>
    <scope>NUCLEOTIDE SEQUENCE [LARGE SCALE GENOMIC DNA]</scope>
    <source>
        <strain evidence="10 11">BABAE-6</strain>
    </source>
</reference>
<gene>
    <name evidence="10" type="ORF">QDX21_10045</name>
</gene>
<organism evidence="10 11">
    <name type="scientific">Auritidibacter ignavus</name>
    <dbReference type="NCBI Taxonomy" id="678932"/>
    <lineage>
        <taxon>Bacteria</taxon>
        <taxon>Bacillati</taxon>
        <taxon>Actinomycetota</taxon>
        <taxon>Actinomycetes</taxon>
        <taxon>Micrococcales</taxon>
        <taxon>Micrococcaceae</taxon>
        <taxon>Auritidibacter</taxon>
    </lineage>
</organism>
<dbReference type="Gene3D" id="1.10.260.50">
    <property type="match status" value="1"/>
</dbReference>
<evidence type="ECO:0000256" key="4">
    <source>
        <dbReference type="ARBA" id="ARBA00022723"/>
    </source>
</evidence>
<evidence type="ECO:0000313" key="11">
    <source>
        <dbReference type="Proteomes" id="UP001224674"/>
    </source>
</evidence>
<keyword evidence="11" id="KW-1185">Reference proteome</keyword>
<keyword evidence="6" id="KW-0408">Iron</keyword>
<evidence type="ECO:0000256" key="7">
    <source>
        <dbReference type="ARBA" id="ARBA00023014"/>
    </source>
</evidence>
<dbReference type="PIRSF" id="PIRSF005572">
    <property type="entry name" value="NifS"/>
    <property type="match status" value="1"/>
</dbReference>
<evidence type="ECO:0000259" key="9">
    <source>
        <dbReference type="Pfam" id="PF00266"/>
    </source>
</evidence>
<dbReference type="PANTHER" id="PTHR11601">
    <property type="entry name" value="CYSTEINE DESULFURYLASE FAMILY MEMBER"/>
    <property type="match status" value="1"/>
</dbReference>
<dbReference type="Gene3D" id="3.40.640.10">
    <property type="entry name" value="Type I PLP-dependent aspartate aminotransferase-like (Major domain)"/>
    <property type="match status" value="1"/>
</dbReference>
<dbReference type="InterPro" id="IPR016454">
    <property type="entry name" value="Cysteine_dSase"/>
</dbReference>
<sequence>MSIYLDYAASAPPRPEVLRSMWPYLTGAFANPAAQHEPAEEARGVLEAARQRLANHLGARPSEIIFTSGGTESDNTAVKGISLAAPRGRHLLVSAIEHPAVLESAIWLQRFGYQLELLPVDATGQVPPAALEDALRENTTLVSIQYANHEVGTVQDIPALAAVAEKYGVPFHTDAVQAAGDLPLQVDDLGVQAMSLAGHKLGTPKGIGALYLRRRTPCDPLIHGGGQQRGLRSGTENLAAAVGMVTGLELAQNESADLTDLRDAFIHRVEAEIPGAQLTGHRHCRLPGHASFVFAGRSGESVLLDLQRYGIMCSAGSACAAGSPEPSPALIAMGYGADLAQTAVRFTFGAQTTAAQLDHTVDQLARLVIPAPHQ</sequence>
<evidence type="ECO:0000256" key="5">
    <source>
        <dbReference type="ARBA" id="ARBA00022898"/>
    </source>
</evidence>
<dbReference type="GO" id="GO:0031071">
    <property type="term" value="F:cysteine desulfurase activity"/>
    <property type="evidence" value="ECO:0007669"/>
    <property type="project" value="UniProtKB-EC"/>
</dbReference>
<dbReference type="Proteomes" id="UP001224674">
    <property type="component" value="Chromosome"/>
</dbReference>
<dbReference type="RefSeq" id="WP_110100860.1">
    <property type="nucleotide sequence ID" value="NZ_CP122561.1"/>
</dbReference>
<dbReference type="InterPro" id="IPR015424">
    <property type="entry name" value="PyrdxlP-dep_Trfase"/>
</dbReference>
<keyword evidence="4" id="KW-0479">Metal-binding</keyword>
<evidence type="ECO:0000256" key="6">
    <source>
        <dbReference type="ARBA" id="ARBA00023004"/>
    </source>
</evidence>
<dbReference type="AlphaFoldDB" id="A0AAJ6AKM4"/>
<evidence type="ECO:0000256" key="2">
    <source>
        <dbReference type="ARBA" id="ARBA00006490"/>
    </source>
</evidence>
<comment type="similarity">
    <text evidence="2">Belongs to the class-V pyridoxal-phosphate-dependent aminotransferase family. NifS/IscS subfamily.</text>
</comment>
<keyword evidence="7" id="KW-0411">Iron-sulfur</keyword>
<keyword evidence="3" id="KW-0808">Transferase</keyword>
<dbReference type="FunFam" id="3.40.640.10:FF:000084">
    <property type="entry name" value="IscS-like cysteine desulfurase"/>
    <property type="match status" value="1"/>
</dbReference>
<dbReference type="EMBL" id="CP122566">
    <property type="protein sequence ID" value="WGH92633.1"/>
    <property type="molecule type" value="Genomic_DNA"/>
</dbReference>
<comment type="cofactor">
    <cofactor evidence="1">
        <name>pyridoxal 5'-phosphate</name>
        <dbReference type="ChEBI" id="CHEBI:597326"/>
    </cofactor>
</comment>
<evidence type="ECO:0000256" key="8">
    <source>
        <dbReference type="ARBA" id="ARBA00050776"/>
    </source>
</evidence>
<dbReference type="PANTHER" id="PTHR11601:SF34">
    <property type="entry name" value="CYSTEINE DESULFURASE"/>
    <property type="match status" value="1"/>
</dbReference>
<evidence type="ECO:0000256" key="1">
    <source>
        <dbReference type="ARBA" id="ARBA00001933"/>
    </source>
</evidence>
<feature type="domain" description="Aminotransferase class V" evidence="9">
    <location>
        <begin position="3"/>
        <end position="358"/>
    </location>
</feature>
<evidence type="ECO:0000256" key="3">
    <source>
        <dbReference type="ARBA" id="ARBA00022679"/>
    </source>
</evidence>
<dbReference type="GeneID" id="83696191"/>
<dbReference type="GO" id="GO:0051536">
    <property type="term" value="F:iron-sulfur cluster binding"/>
    <property type="evidence" value="ECO:0007669"/>
    <property type="project" value="UniProtKB-KW"/>
</dbReference>